<dbReference type="InterPro" id="IPR000618">
    <property type="entry name" value="Insect_cuticle"/>
</dbReference>
<dbReference type="Pfam" id="PF00379">
    <property type="entry name" value="Chitin_bind_4"/>
    <property type="match status" value="1"/>
</dbReference>
<name>A0A8K0JWM1_LADFU</name>
<gene>
    <name evidence="3" type="ORF">J437_LFUL002564</name>
</gene>
<keyword evidence="1 2" id="KW-0193">Cuticle</keyword>
<evidence type="ECO:0000313" key="3">
    <source>
        <dbReference type="EMBL" id="KAG8223514.1"/>
    </source>
</evidence>
<dbReference type="PROSITE" id="PS51155">
    <property type="entry name" value="CHIT_BIND_RR_2"/>
    <property type="match status" value="1"/>
</dbReference>
<evidence type="ECO:0000256" key="1">
    <source>
        <dbReference type="ARBA" id="ARBA00022460"/>
    </source>
</evidence>
<comment type="caution">
    <text evidence="3">The sequence shown here is derived from an EMBL/GenBank/DDBJ whole genome shotgun (WGS) entry which is preliminary data.</text>
</comment>
<dbReference type="PANTHER" id="PTHR10380:SF173">
    <property type="entry name" value="CUTICULAR PROTEIN 47EF, ISOFORM C-RELATED"/>
    <property type="match status" value="1"/>
</dbReference>
<reference evidence="3" key="2">
    <citation type="submission" date="2017-10" db="EMBL/GenBank/DDBJ databases">
        <title>Ladona fulva Genome sequencing and assembly.</title>
        <authorList>
            <person name="Murali S."/>
            <person name="Richards S."/>
            <person name="Bandaranaike D."/>
            <person name="Bellair M."/>
            <person name="Blankenburg K."/>
            <person name="Chao H."/>
            <person name="Dinh H."/>
            <person name="Doddapaneni H."/>
            <person name="Dugan-Rocha S."/>
            <person name="Elkadiri S."/>
            <person name="Gnanaolivu R."/>
            <person name="Hernandez B."/>
            <person name="Skinner E."/>
            <person name="Javaid M."/>
            <person name="Lee S."/>
            <person name="Li M."/>
            <person name="Ming W."/>
            <person name="Munidasa M."/>
            <person name="Muniz J."/>
            <person name="Nguyen L."/>
            <person name="Hughes D."/>
            <person name="Osuji N."/>
            <person name="Pu L.-L."/>
            <person name="Puazo M."/>
            <person name="Qu C."/>
            <person name="Quiroz J."/>
            <person name="Raj R."/>
            <person name="Weissenberger G."/>
            <person name="Xin Y."/>
            <person name="Zou X."/>
            <person name="Han Y."/>
            <person name="Worley K."/>
            <person name="Muzny D."/>
            <person name="Gibbs R."/>
        </authorList>
    </citation>
    <scope>NUCLEOTIDE SEQUENCE</scope>
    <source>
        <strain evidence="3">Sampled in the wild</strain>
    </source>
</reference>
<reference evidence="3" key="1">
    <citation type="submission" date="2013-04" db="EMBL/GenBank/DDBJ databases">
        <authorList>
            <person name="Qu J."/>
            <person name="Murali S.C."/>
            <person name="Bandaranaike D."/>
            <person name="Bellair M."/>
            <person name="Blankenburg K."/>
            <person name="Chao H."/>
            <person name="Dinh H."/>
            <person name="Doddapaneni H."/>
            <person name="Downs B."/>
            <person name="Dugan-Rocha S."/>
            <person name="Elkadiri S."/>
            <person name="Gnanaolivu R.D."/>
            <person name="Hernandez B."/>
            <person name="Javaid M."/>
            <person name="Jayaseelan J.C."/>
            <person name="Lee S."/>
            <person name="Li M."/>
            <person name="Ming W."/>
            <person name="Munidasa M."/>
            <person name="Muniz J."/>
            <person name="Nguyen L."/>
            <person name="Ongeri F."/>
            <person name="Osuji N."/>
            <person name="Pu L.-L."/>
            <person name="Puazo M."/>
            <person name="Qu C."/>
            <person name="Quiroz J."/>
            <person name="Raj R."/>
            <person name="Weissenberger G."/>
            <person name="Xin Y."/>
            <person name="Zou X."/>
            <person name="Han Y."/>
            <person name="Richards S."/>
            <person name="Worley K."/>
            <person name="Muzny D."/>
            <person name="Gibbs R."/>
        </authorList>
    </citation>
    <scope>NUCLEOTIDE SEQUENCE</scope>
    <source>
        <strain evidence="3">Sampled in the wild</strain>
    </source>
</reference>
<keyword evidence="4" id="KW-1185">Reference proteome</keyword>
<dbReference type="AlphaFoldDB" id="A0A8K0JWM1"/>
<evidence type="ECO:0000313" key="4">
    <source>
        <dbReference type="Proteomes" id="UP000792457"/>
    </source>
</evidence>
<dbReference type="EMBL" id="KZ308163">
    <property type="protein sequence ID" value="KAG8223514.1"/>
    <property type="molecule type" value="Genomic_DNA"/>
</dbReference>
<dbReference type="InterPro" id="IPR050468">
    <property type="entry name" value="Cuticle_Struct_Prot"/>
</dbReference>
<protein>
    <submittedName>
        <fullName evidence="3">Uncharacterized protein</fullName>
    </submittedName>
</protein>
<dbReference type="OrthoDB" id="6379191at2759"/>
<proteinExistence type="predicted"/>
<dbReference type="InterPro" id="IPR031311">
    <property type="entry name" value="CHIT_BIND_RR_consensus"/>
</dbReference>
<dbReference type="GO" id="GO:0008010">
    <property type="term" value="F:structural constituent of chitin-based larval cuticle"/>
    <property type="evidence" value="ECO:0007669"/>
    <property type="project" value="TreeGrafter"/>
</dbReference>
<accession>A0A8K0JWM1</accession>
<dbReference type="PRINTS" id="PR00947">
    <property type="entry name" value="CUTICLE"/>
</dbReference>
<sequence>MHAMHPVLYDYSTGNGISQQERGFVKNLGIKDAEANVVEGSYSYTAPDGTPITLRYFADENGFRAEVRNWIEKCLLKDAMQIRRA</sequence>
<evidence type="ECO:0000256" key="2">
    <source>
        <dbReference type="PROSITE-ProRule" id="PRU00497"/>
    </source>
</evidence>
<dbReference type="PANTHER" id="PTHR10380">
    <property type="entry name" value="CUTICLE PROTEIN"/>
    <property type="match status" value="1"/>
</dbReference>
<organism evidence="3 4">
    <name type="scientific">Ladona fulva</name>
    <name type="common">Scarce chaser dragonfly</name>
    <name type="synonym">Libellula fulva</name>
    <dbReference type="NCBI Taxonomy" id="123851"/>
    <lineage>
        <taxon>Eukaryota</taxon>
        <taxon>Metazoa</taxon>
        <taxon>Ecdysozoa</taxon>
        <taxon>Arthropoda</taxon>
        <taxon>Hexapoda</taxon>
        <taxon>Insecta</taxon>
        <taxon>Pterygota</taxon>
        <taxon>Palaeoptera</taxon>
        <taxon>Odonata</taxon>
        <taxon>Epiprocta</taxon>
        <taxon>Anisoptera</taxon>
        <taxon>Libelluloidea</taxon>
        <taxon>Libellulidae</taxon>
        <taxon>Ladona</taxon>
    </lineage>
</organism>
<dbReference type="GO" id="GO:0062129">
    <property type="term" value="C:chitin-based extracellular matrix"/>
    <property type="evidence" value="ECO:0007669"/>
    <property type="project" value="TreeGrafter"/>
</dbReference>
<dbReference type="PROSITE" id="PS00233">
    <property type="entry name" value="CHIT_BIND_RR_1"/>
    <property type="match status" value="1"/>
</dbReference>
<dbReference type="Proteomes" id="UP000792457">
    <property type="component" value="Unassembled WGS sequence"/>
</dbReference>